<evidence type="ECO:0000313" key="3">
    <source>
        <dbReference type="Proteomes" id="UP000256388"/>
    </source>
</evidence>
<gene>
    <name evidence="2" type="ORF">DFR64_2920</name>
</gene>
<proteinExistence type="predicted"/>
<comment type="caution">
    <text evidence="2">The sequence shown here is derived from an EMBL/GenBank/DDBJ whole genome shotgun (WGS) entry which is preliminary data.</text>
</comment>
<dbReference type="SUPFAM" id="SSF51569">
    <property type="entry name" value="Aldolase"/>
    <property type="match status" value="1"/>
</dbReference>
<name>A0A347ZWU2_9CHLR</name>
<dbReference type="InterPro" id="IPR050456">
    <property type="entry name" value="DeoC/FbaB_aldolase"/>
</dbReference>
<feature type="active site" description="Proton donor" evidence="1">
    <location>
        <position position="153"/>
    </location>
</feature>
<dbReference type="PANTHER" id="PTHR47916">
    <property type="entry name" value="FRUCTOSE-BISPHOSPHATE ALDOLASE CLASS 1"/>
    <property type="match status" value="1"/>
</dbReference>
<dbReference type="Proteomes" id="UP000256388">
    <property type="component" value="Unassembled WGS sequence"/>
</dbReference>
<dbReference type="AlphaFoldDB" id="A0A347ZWU2"/>
<evidence type="ECO:0000313" key="2">
    <source>
        <dbReference type="EMBL" id="REG05516.1"/>
    </source>
</evidence>
<dbReference type="EMBL" id="QUMS01000005">
    <property type="protein sequence ID" value="REG05516.1"/>
    <property type="molecule type" value="Genomic_DNA"/>
</dbReference>
<dbReference type="InterPro" id="IPR002915">
    <property type="entry name" value="DeoC/FbaB/LacD_aldolase"/>
</dbReference>
<dbReference type="InterPro" id="IPR013785">
    <property type="entry name" value="Aldolase_TIM"/>
</dbReference>
<sequence>MSSTGESIRLNRLFTDGKNVVIVAVDHGLYFGPLEGMIDLPSVIDRVAGADGILMSPGMPAHCQSVFSKRGAPACIIRLNWGSNYPAMWHYKHSYSVPMTTVADAVMQGADVVIGSLTLKNPEEAEDAQNVEVFSDCVAQKRELGIPLIGEVYPTGGDDYQPEDLQEEVFIGCRIIAELGADMVKTFYTGAGFSKVIAATPVPVLALGAKKLPKESDALALAAKAIEAGARGIVFGRNVIQSKEPERLLDALQEVVKEFQAPDKVASKYKLE</sequence>
<dbReference type="PANTHER" id="PTHR47916:SF1">
    <property type="entry name" value="3-HYDROXY-5-PHOSPHONOOXYPENTANE-2,4-DIONE THIOLASE"/>
    <property type="match status" value="1"/>
</dbReference>
<dbReference type="RefSeq" id="WP_116226174.1">
    <property type="nucleotide sequence ID" value="NZ_AP018437.1"/>
</dbReference>
<dbReference type="GO" id="GO:0004332">
    <property type="term" value="F:fructose-bisphosphate aldolase activity"/>
    <property type="evidence" value="ECO:0007669"/>
    <property type="project" value="InterPro"/>
</dbReference>
<reference evidence="2 3" key="1">
    <citation type="submission" date="2018-08" db="EMBL/GenBank/DDBJ databases">
        <title>Genomic Encyclopedia of Type Strains, Phase IV (KMG-IV): sequencing the most valuable type-strain genomes for metagenomic binning, comparative biology and taxonomic classification.</title>
        <authorList>
            <person name="Goeker M."/>
        </authorList>
    </citation>
    <scope>NUCLEOTIDE SEQUENCE [LARGE SCALE GENOMIC DNA]</scope>
    <source>
        <strain evidence="2 3">DSM 23923</strain>
    </source>
</reference>
<accession>A0A347ZWU2</accession>
<dbReference type="OrthoDB" id="5915071at2"/>
<dbReference type="Gene3D" id="3.20.20.70">
    <property type="entry name" value="Aldolase class I"/>
    <property type="match status" value="1"/>
</dbReference>
<keyword evidence="3" id="KW-1185">Reference proteome</keyword>
<evidence type="ECO:0000256" key="1">
    <source>
        <dbReference type="PIRSR" id="PIRSR038992-1"/>
    </source>
</evidence>
<dbReference type="InterPro" id="IPR041720">
    <property type="entry name" value="FbaB-like"/>
</dbReference>
<feature type="active site" description="Schiff-base intermediate with dihydroxyacetone-P" evidence="1">
    <location>
        <position position="185"/>
    </location>
</feature>
<dbReference type="PIRSF" id="PIRSF038992">
    <property type="entry name" value="Aldolase_Ia"/>
    <property type="match status" value="1"/>
</dbReference>
<protein>
    <submittedName>
        <fullName evidence="2">Class I fructose-bisphosphate aldolase</fullName>
    </submittedName>
</protein>
<organism evidence="2 3">
    <name type="scientific">Pelolinea submarina</name>
    <dbReference type="NCBI Taxonomy" id="913107"/>
    <lineage>
        <taxon>Bacteria</taxon>
        <taxon>Bacillati</taxon>
        <taxon>Chloroflexota</taxon>
        <taxon>Anaerolineae</taxon>
        <taxon>Anaerolineales</taxon>
        <taxon>Anaerolineaceae</taxon>
        <taxon>Pelolinea</taxon>
    </lineage>
</organism>
<dbReference type="SMART" id="SM01133">
    <property type="entry name" value="DeoC"/>
    <property type="match status" value="1"/>
</dbReference>
<dbReference type="Pfam" id="PF01791">
    <property type="entry name" value="DeoC"/>
    <property type="match status" value="1"/>
</dbReference>